<evidence type="ECO:0000313" key="1">
    <source>
        <dbReference type="EMBL" id="CRZ12332.1"/>
    </source>
</evidence>
<dbReference type="EMBL" id="HACM01011890">
    <property type="protein sequence ID" value="CRZ12332.1"/>
    <property type="molecule type" value="Transcribed_RNA"/>
</dbReference>
<reference evidence="1" key="1">
    <citation type="submission" date="2015-04" db="EMBL/GenBank/DDBJ databases">
        <title>The genome sequence of the plant pathogenic Rhizarian Plasmodiophora brassicae reveals insights in its biotrophic life cycle and the origin of chitin synthesis.</title>
        <authorList>
            <person name="Schwelm A."/>
            <person name="Fogelqvist J."/>
            <person name="Knaust A."/>
            <person name="Julke S."/>
            <person name="Lilja T."/>
            <person name="Dhandapani V."/>
            <person name="Bonilla-Rosso G."/>
            <person name="Karlsson M."/>
            <person name="Shevchenko A."/>
            <person name="Choi S.R."/>
            <person name="Kim H.G."/>
            <person name="Park J.Y."/>
            <person name="Lim Y.P."/>
            <person name="Ludwig-Muller J."/>
            <person name="Dixelius C."/>
        </authorList>
    </citation>
    <scope>NUCLEOTIDE SEQUENCE</scope>
    <source>
        <tissue evidence="1">Potato root galls</tissue>
    </source>
</reference>
<dbReference type="InterPro" id="IPR008971">
    <property type="entry name" value="HSP40/DnaJ_pept-bd"/>
</dbReference>
<name>A0A0H5RFL2_9EUKA</name>
<accession>A0A0H5RFL2</accession>
<protein>
    <recommendedName>
        <fullName evidence="2">Chaperone DnaJ C-terminal domain-containing protein</fullName>
    </recommendedName>
</protein>
<dbReference type="GO" id="GO:0051082">
    <property type="term" value="F:unfolded protein binding"/>
    <property type="evidence" value="ECO:0007669"/>
    <property type="project" value="InterPro"/>
</dbReference>
<proteinExistence type="predicted"/>
<sequence>MEYGVGDRQICAKQAVQFGAHVIQLRIDKGPDDPRQREEKRIICPTCDGLGIMVPHSQKCEYCCGRRLEPETVQVTIDIPAGSRHGDRIVINGVADQVRTPLLYPH</sequence>
<dbReference type="SUPFAM" id="SSF57938">
    <property type="entry name" value="DnaJ/Hsp40 cysteine-rich domain"/>
    <property type="match status" value="1"/>
</dbReference>
<dbReference type="SUPFAM" id="SSF49493">
    <property type="entry name" value="HSP40/DnaJ peptide-binding domain"/>
    <property type="match status" value="1"/>
</dbReference>
<dbReference type="AlphaFoldDB" id="A0A0H5RFL2"/>
<dbReference type="GO" id="GO:0006457">
    <property type="term" value="P:protein folding"/>
    <property type="evidence" value="ECO:0007669"/>
    <property type="project" value="InterPro"/>
</dbReference>
<evidence type="ECO:0008006" key="2">
    <source>
        <dbReference type="Google" id="ProtNLM"/>
    </source>
</evidence>
<dbReference type="InterPro" id="IPR036410">
    <property type="entry name" value="HSP_DnaJ_Cys-rich_dom_sf"/>
</dbReference>
<organism evidence="1">
    <name type="scientific">Spongospora subterranea</name>
    <dbReference type="NCBI Taxonomy" id="70186"/>
    <lineage>
        <taxon>Eukaryota</taxon>
        <taxon>Sar</taxon>
        <taxon>Rhizaria</taxon>
        <taxon>Endomyxa</taxon>
        <taxon>Phytomyxea</taxon>
        <taxon>Plasmodiophorida</taxon>
        <taxon>Plasmodiophoridae</taxon>
        <taxon>Spongospora</taxon>
    </lineage>
</organism>
<dbReference type="Gene3D" id="1.20.1580.10">
    <property type="entry name" value="ABC transporter ATPase like domain"/>
    <property type="match status" value="1"/>
</dbReference>